<evidence type="ECO:0000313" key="2">
    <source>
        <dbReference type="EMBL" id="QYZ70888.1"/>
    </source>
</evidence>
<sequence length="295" mass="31811">MSGSKDALLAHLASGTTTVCRTWSVHRTDGAVLGFTDHDCDLEFEGIRFAAGAGLTASVLEQVTGMAPDNAEALGILSSDAVNEQDILAGRYDGAVVRVWLVNWANPDERMIEFAGRTGDIVRAGNSFRVELRGLTDVLNQTTGRVFQAGCDASLGDARCGFDLERAGYQAEADILWIEEGFRFGFAPLEGFADRWFARGQMRLLNGEGIGQAALVRLDQSLPAGREIAVWTPFGVTPKPGDRVQLTAGCDKRAATCRDKFTNFLNFRGFPTIPGEDWLTSFPTSGSAHSGGKLR</sequence>
<keyword evidence="3" id="KW-1185">Reference proteome</keyword>
<dbReference type="EMBL" id="CP069370">
    <property type="protein sequence ID" value="QYZ70888.1"/>
    <property type="molecule type" value="Genomic_DNA"/>
</dbReference>
<reference evidence="2" key="1">
    <citation type="submission" date="2021-02" db="EMBL/GenBank/DDBJ databases">
        <title>Rhodobacter shimadae sp. nov., an aerobic anoxygenic phototrophic bacterium isolated from a hot spring.</title>
        <authorList>
            <person name="Muramatsu S."/>
            <person name="Haruta S."/>
            <person name="Hirose S."/>
            <person name="Hanada S."/>
        </authorList>
    </citation>
    <scope>NUCLEOTIDE SEQUENCE</scope>
    <source>
        <strain evidence="2">N10</strain>
    </source>
</reference>
<gene>
    <name evidence="2" type="ORF">JO391_05070</name>
</gene>
<dbReference type="KEGG" id="nsm:JO391_05070"/>
<organism evidence="2 3">
    <name type="scientific">Neotabrizicola shimadae</name>
    <dbReference type="NCBI Taxonomy" id="2807096"/>
    <lineage>
        <taxon>Bacteria</taxon>
        <taxon>Pseudomonadati</taxon>
        <taxon>Pseudomonadota</taxon>
        <taxon>Alphaproteobacteria</taxon>
        <taxon>Rhodobacterales</taxon>
        <taxon>Paracoccaceae</taxon>
        <taxon>Neotabrizicola</taxon>
    </lineage>
</organism>
<dbReference type="InterPro" id="IPR011928">
    <property type="entry name" value="Phage_phiJL001_Gp84"/>
</dbReference>
<name>A0A8G1EE62_9RHOB</name>
<dbReference type="Pfam" id="PF09356">
    <property type="entry name" value="Phage_BR0599"/>
    <property type="match status" value="1"/>
</dbReference>
<dbReference type="Pfam" id="PF09931">
    <property type="entry name" value="Phage_phiJL001_Gp84_N"/>
    <property type="match status" value="1"/>
</dbReference>
<dbReference type="RefSeq" id="WP_220663105.1">
    <property type="nucleotide sequence ID" value="NZ_CP069370.1"/>
</dbReference>
<proteinExistence type="predicted"/>
<feature type="domain" description="Bacteriophage phiJL001 Gp84 C-terminal" evidence="1">
    <location>
        <begin position="195"/>
        <end position="277"/>
    </location>
</feature>
<accession>A0A8G1EE62</accession>
<evidence type="ECO:0000259" key="1">
    <source>
        <dbReference type="Pfam" id="PF09356"/>
    </source>
</evidence>
<dbReference type="AlphaFoldDB" id="A0A8G1EE62"/>
<dbReference type="InterPro" id="IPR018964">
    <property type="entry name" value="Phage_phiJL001_Gp84_C"/>
</dbReference>
<dbReference type="NCBIfam" id="TIGR02218">
    <property type="entry name" value="phg_TIGR02218"/>
    <property type="match status" value="1"/>
</dbReference>
<evidence type="ECO:0000313" key="3">
    <source>
        <dbReference type="Proteomes" id="UP000826300"/>
    </source>
</evidence>
<dbReference type="Proteomes" id="UP000826300">
    <property type="component" value="Chromosome"/>
</dbReference>
<protein>
    <submittedName>
        <fullName evidence="2">DUF2163 domain-containing protein</fullName>
    </submittedName>
</protein>